<evidence type="ECO:0000256" key="7">
    <source>
        <dbReference type="RuleBase" id="RU003331"/>
    </source>
</evidence>
<dbReference type="RefSeq" id="WP_160095104.1">
    <property type="nucleotide sequence ID" value="NZ_CP047224.1"/>
</dbReference>
<dbReference type="GO" id="GO:0004017">
    <property type="term" value="F:AMP kinase activity"/>
    <property type="evidence" value="ECO:0007669"/>
    <property type="project" value="UniProtKB-UniRule"/>
</dbReference>
<dbReference type="EC" id="2.7.4.3" evidence="5 7"/>
<evidence type="ECO:0000256" key="2">
    <source>
        <dbReference type="ARBA" id="ARBA00022727"/>
    </source>
</evidence>
<feature type="binding site" evidence="5">
    <location>
        <begin position="10"/>
        <end position="15"/>
    </location>
    <ligand>
        <name>ATP</name>
        <dbReference type="ChEBI" id="CHEBI:30616"/>
    </ligand>
</feature>
<feature type="binding site" evidence="5">
    <location>
        <position position="123"/>
    </location>
    <ligand>
        <name>ATP</name>
        <dbReference type="ChEBI" id="CHEBI:30616"/>
    </ligand>
</feature>
<keyword evidence="2 5" id="KW-0545">Nucleotide biosynthesis</keyword>
<feature type="binding site" evidence="5">
    <location>
        <position position="36"/>
    </location>
    <ligand>
        <name>AMP</name>
        <dbReference type="ChEBI" id="CHEBI:456215"/>
    </ligand>
</feature>
<keyword evidence="9" id="KW-1185">Reference proteome</keyword>
<comment type="subunit">
    <text evidence="5 7">Monomer.</text>
</comment>
<comment type="function">
    <text evidence="5">Catalyzes the reversible transfer of the terminal phosphate group between ATP and AMP. Plays an important role in cellular energy homeostasis and in adenine nucleotide metabolism.</text>
</comment>
<evidence type="ECO:0000256" key="4">
    <source>
        <dbReference type="ARBA" id="ARBA00022777"/>
    </source>
</evidence>
<dbReference type="PRINTS" id="PR00094">
    <property type="entry name" value="ADENYLTKNASE"/>
</dbReference>
<sequence>MNLVIFGPPGSGKGTQSLQICSYVSASVIDCGKLLRTAALTITQSEDLRAGKLLPDELVIDVIKEKLKELIKVGDNFILDGFPRSVVQCHALFEMSSELEFEISCLVKFEVSEREVFARLLERFVCKACGGLHDVVLGRCISCGSVEYERRSDDLKVESIKKRLMLYSAVERDIVNLFRSRSIKVLSIDAGRSVDEVAADLRTQLLMFI</sequence>
<reference evidence="8 9" key="2">
    <citation type="journal article" date="2020" name="MBio">
        <title>Isolation and Molecular Analysis of a Novel Neorickettsia Species That Causes Potomac Horse Fever.</title>
        <authorList>
            <person name="Teymournejad O."/>
            <person name="Lin M."/>
            <person name="Bekebrede H."/>
            <person name="Kamr A."/>
            <person name="Toribio R.E."/>
            <person name="Arroyo L.G."/>
            <person name="Baird J.D."/>
            <person name="Rikihisa Y."/>
        </authorList>
    </citation>
    <scope>NUCLEOTIDE SEQUENCE [LARGE SCALE GENOMIC DNA]</scope>
    <source>
        <strain evidence="8 9">Fin17</strain>
    </source>
</reference>
<feature type="binding site" evidence="5">
    <location>
        <position position="163"/>
    </location>
    <ligand>
        <name>AMP</name>
        <dbReference type="ChEBI" id="CHEBI:456215"/>
    </ligand>
</feature>
<dbReference type="InterPro" id="IPR027417">
    <property type="entry name" value="P-loop_NTPase"/>
</dbReference>
<keyword evidence="5 7" id="KW-0067">ATP-binding</keyword>
<keyword evidence="1 5" id="KW-0808">Transferase</keyword>
<feature type="binding site" evidence="5">
    <location>
        <position position="88"/>
    </location>
    <ligand>
        <name>AMP</name>
        <dbReference type="ChEBI" id="CHEBI:456215"/>
    </ligand>
</feature>
<comment type="similarity">
    <text evidence="5 6">Belongs to the adenylate kinase family.</text>
</comment>
<protein>
    <recommendedName>
        <fullName evidence="5 7">Adenylate kinase</fullName>
        <shortName evidence="5">AK</shortName>
        <ecNumber evidence="5 7">2.7.4.3</ecNumber>
    </recommendedName>
    <alternativeName>
        <fullName evidence="5">ATP-AMP transphosphorylase</fullName>
    </alternativeName>
    <alternativeName>
        <fullName evidence="5">ATP:AMP phosphotransferase</fullName>
    </alternativeName>
    <alternativeName>
        <fullName evidence="5">Adenylate monophosphate kinase</fullName>
    </alternativeName>
</protein>
<comment type="pathway">
    <text evidence="5">Purine metabolism; AMP biosynthesis via salvage pathway; AMP from ADP: step 1/1.</text>
</comment>
<dbReference type="PANTHER" id="PTHR23359">
    <property type="entry name" value="NUCLEOTIDE KINASE"/>
    <property type="match status" value="1"/>
</dbReference>
<evidence type="ECO:0000256" key="5">
    <source>
        <dbReference type="HAMAP-Rule" id="MF_00235"/>
    </source>
</evidence>
<dbReference type="InterPro" id="IPR033690">
    <property type="entry name" value="Adenylat_kinase_CS"/>
</dbReference>
<feature type="binding site" evidence="5">
    <location>
        <begin position="81"/>
        <end position="84"/>
    </location>
    <ligand>
        <name>AMP</name>
        <dbReference type="ChEBI" id="CHEBI:456215"/>
    </ligand>
</feature>
<dbReference type="AlphaFoldDB" id="A0A6P1GA49"/>
<dbReference type="InterPro" id="IPR000850">
    <property type="entry name" value="Adenylat/UMP-CMP_kin"/>
</dbReference>
<feature type="binding site" evidence="5">
    <location>
        <begin position="52"/>
        <end position="54"/>
    </location>
    <ligand>
        <name>AMP</name>
        <dbReference type="ChEBI" id="CHEBI:456215"/>
    </ligand>
</feature>
<dbReference type="SUPFAM" id="SSF52540">
    <property type="entry name" value="P-loop containing nucleoside triphosphate hydrolases"/>
    <property type="match status" value="1"/>
</dbReference>
<gene>
    <name evidence="5" type="primary">adk</name>
    <name evidence="8" type="ORF">GP480_01140</name>
</gene>
<dbReference type="GO" id="GO:0044209">
    <property type="term" value="P:AMP salvage"/>
    <property type="evidence" value="ECO:0007669"/>
    <property type="project" value="UniProtKB-UniRule"/>
</dbReference>
<comment type="caution">
    <text evidence="5">Lacks conserved residue(s) required for the propagation of feature annotation.</text>
</comment>
<keyword evidence="3 5" id="KW-0547">Nucleotide-binding</keyword>
<evidence type="ECO:0000313" key="8">
    <source>
        <dbReference type="EMBL" id="QHD65064.1"/>
    </source>
</evidence>
<feature type="binding site" evidence="5">
    <location>
        <position position="192"/>
    </location>
    <ligand>
        <name>ATP</name>
        <dbReference type="ChEBI" id="CHEBI:30616"/>
    </ligand>
</feature>
<proteinExistence type="inferred from homology"/>
<evidence type="ECO:0000256" key="1">
    <source>
        <dbReference type="ARBA" id="ARBA00022679"/>
    </source>
</evidence>
<dbReference type="GO" id="GO:0005524">
    <property type="term" value="F:ATP binding"/>
    <property type="evidence" value="ECO:0007669"/>
    <property type="project" value="UniProtKB-UniRule"/>
</dbReference>
<dbReference type="CDD" id="cd01428">
    <property type="entry name" value="ADK"/>
    <property type="match status" value="1"/>
</dbReference>
<keyword evidence="5" id="KW-0963">Cytoplasm</keyword>
<name>A0A6P1GA49_9RICK</name>
<comment type="catalytic activity">
    <reaction evidence="5 7">
        <text>AMP + ATP = 2 ADP</text>
        <dbReference type="Rhea" id="RHEA:12973"/>
        <dbReference type="ChEBI" id="CHEBI:30616"/>
        <dbReference type="ChEBI" id="CHEBI:456215"/>
        <dbReference type="ChEBI" id="CHEBI:456216"/>
        <dbReference type="EC" id="2.7.4.3"/>
    </reaction>
</comment>
<dbReference type="KEGG" id="nef:GP480_01140"/>
<dbReference type="HAMAP" id="MF_00235">
    <property type="entry name" value="Adenylate_kinase_Adk"/>
    <property type="match status" value="1"/>
</dbReference>
<feature type="binding site" evidence="5">
    <location>
        <position position="151"/>
    </location>
    <ligand>
        <name>AMP</name>
        <dbReference type="ChEBI" id="CHEBI:456215"/>
    </ligand>
</feature>
<evidence type="ECO:0000313" key="9">
    <source>
        <dbReference type="Proteomes" id="UP000464912"/>
    </source>
</evidence>
<dbReference type="Pfam" id="PF00406">
    <property type="entry name" value="ADK"/>
    <property type="match status" value="1"/>
</dbReference>
<keyword evidence="4 5" id="KW-0418">Kinase</keyword>
<dbReference type="UniPathway" id="UPA00588">
    <property type="reaction ID" value="UER00649"/>
</dbReference>
<dbReference type="Proteomes" id="UP000464912">
    <property type="component" value="Chromosome"/>
</dbReference>
<dbReference type="GO" id="GO:0005737">
    <property type="term" value="C:cytoplasm"/>
    <property type="evidence" value="ECO:0007669"/>
    <property type="project" value="UniProtKB-SubCell"/>
</dbReference>
<evidence type="ECO:0000256" key="6">
    <source>
        <dbReference type="RuleBase" id="RU003330"/>
    </source>
</evidence>
<accession>A0A6P1GA49</accession>
<organism evidence="8 9">
    <name type="scientific">Neorickettsia findlayensis</name>
    <dbReference type="NCBI Taxonomy" id="2686014"/>
    <lineage>
        <taxon>Bacteria</taxon>
        <taxon>Pseudomonadati</taxon>
        <taxon>Pseudomonadota</taxon>
        <taxon>Alphaproteobacteria</taxon>
        <taxon>Rickettsiales</taxon>
        <taxon>Anaplasmataceae</taxon>
        <taxon>Neorickettsia</taxon>
    </lineage>
</organism>
<comment type="domain">
    <text evidence="5">Consists of three domains, a large central CORE domain and two small peripheral domains, NMPbind and LID, which undergo movements during catalysis. The LID domain closes over the site of phosphoryl transfer upon ATP binding. Assembling and dissambling the active center during each catalytic cycle provides an effective means to prevent ATP hydrolysis.</text>
</comment>
<evidence type="ECO:0000256" key="3">
    <source>
        <dbReference type="ARBA" id="ARBA00022741"/>
    </source>
</evidence>
<reference evidence="8 9" key="1">
    <citation type="journal article" date="2020" name="MBio">
        <title>Erratum for Teymournejad et al., 'Isolation and Molecular Analysis of a Novel Neorickettsia Species That Causes Potomac Horse Fever'.</title>
        <authorList>
            <person name="Teymournejad O."/>
            <person name="Lin M."/>
            <person name="Bekebrede H."/>
            <person name="Kamr A."/>
            <person name="Toribio R.E."/>
            <person name="Arroyo L.G."/>
            <person name="Baird J.D."/>
            <person name="Rikihisa Y."/>
        </authorList>
    </citation>
    <scope>NUCLEOTIDE SEQUENCE [LARGE SCALE GENOMIC DNA]</scope>
    <source>
        <strain evidence="8 9">Fin17</strain>
    </source>
</reference>
<comment type="subcellular location">
    <subcellularLocation>
        <location evidence="5 7">Cytoplasm</location>
    </subcellularLocation>
</comment>
<dbReference type="EMBL" id="CP047224">
    <property type="protein sequence ID" value="QHD65064.1"/>
    <property type="molecule type" value="Genomic_DNA"/>
</dbReference>
<dbReference type="Gene3D" id="3.40.50.300">
    <property type="entry name" value="P-loop containing nucleotide triphosphate hydrolases"/>
    <property type="match status" value="1"/>
</dbReference>
<dbReference type="PROSITE" id="PS00113">
    <property type="entry name" value="ADENYLATE_KINASE"/>
    <property type="match status" value="1"/>
</dbReference>